<evidence type="ECO:0000256" key="1">
    <source>
        <dbReference type="SAM" id="SignalP"/>
    </source>
</evidence>
<dbReference type="EMBL" id="MWPX01000015">
    <property type="protein sequence ID" value="OUM48147.1"/>
    <property type="molecule type" value="Genomic_DNA"/>
</dbReference>
<dbReference type="PROSITE" id="PS51257">
    <property type="entry name" value="PROKAR_LIPOPROTEIN"/>
    <property type="match status" value="1"/>
</dbReference>
<comment type="caution">
    <text evidence="3">The sequence shown here is derived from an EMBL/GenBank/DDBJ whole genome shotgun (WGS) entry which is preliminary data.</text>
</comment>
<feature type="chain" id="PRO_5038796560" description="YhfM-like domain-containing protein" evidence="1">
    <location>
        <begin position="21"/>
        <end position="283"/>
    </location>
</feature>
<name>A0A1Y3MCF9_9BACI</name>
<feature type="domain" description="YhfM-like" evidence="2">
    <location>
        <begin position="52"/>
        <end position="130"/>
    </location>
</feature>
<gene>
    <name evidence="3" type="ORF">BW425_14550</name>
</gene>
<dbReference type="InterPro" id="IPR058780">
    <property type="entry name" value="YhfM-like_dom"/>
</dbReference>
<organism evidence="3 4">
    <name type="scientific">Bacillus pseudomycoides</name>
    <dbReference type="NCBI Taxonomy" id="64104"/>
    <lineage>
        <taxon>Bacteria</taxon>
        <taxon>Bacillati</taxon>
        <taxon>Bacillota</taxon>
        <taxon>Bacilli</taxon>
        <taxon>Bacillales</taxon>
        <taxon>Bacillaceae</taxon>
        <taxon>Bacillus</taxon>
        <taxon>Bacillus cereus group</taxon>
    </lineage>
</organism>
<reference evidence="3 4" key="1">
    <citation type="submission" date="2017-02" db="EMBL/GenBank/DDBJ databases">
        <title>Bacillus pseudomycoides isolate FSL K6-0042.</title>
        <authorList>
            <person name="Kovac J."/>
        </authorList>
    </citation>
    <scope>NUCLEOTIDE SEQUENCE [LARGE SCALE GENOMIC DNA]</scope>
    <source>
        <strain evidence="3 4">FSL K6-0042</strain>
    </source>
</reference>
<evidence type="ECO:0000313" key="4">
    <source>
        <dbReference type="Proteomes" id="UP000195321"/>
    </source>
</evidence>
<evidence type="ECO:0000259" key="2">
    <source>
        <dbReference type="Pfam" id="PF26353"/>
    </source>
</evidence>
<dbReference type="Pfam" id="PF26353">
    <property type="entry name" value="YhfM"/>
    <property type="match status" value="1"/>
</dbReference>
<dbReference type="RefSeq" id="WP_016131281.1">
    <property type="nucleotide sequence ID" value="NZ_JARHXM010000043.1"/>
</dbReference>
<protein>
    <recommendedName>
        <fullName evidence="2">YhfM-like domain-containing protein</fullName>
    </recommendedName>
</protein>
<accession>A0A1Y3MCF9</accession>
<feature type="signal peptide" evidence="1">
    <location>
        <begin position="1"/>
        <end position="20"/>
    </location>
</feature>
<evidence type="ECO:0000313" key="3">
    <source>
        <dbReference type="EMBL" id="OUM48147.1"/>
    </source>
</evidence>
<keyword evidence="1" id="KW-0732">Signal</keyword>
<dbReference type="Proteomes" id="UP000195321">
    <property type="component" value="Unassembled WGS sequence"/>
</dbReference>
<sequence length="283" mass="33166">MKRKWVFFLLFFLLASCSQVEQKKEKKQVEETVNPMQESIQVTIIQKGKLEKVLKQEEAKKVVDIINKAEKQQITGGFGEPEYEIQIEKNGKKKIYRAWLRGESRQGWLQDEKETYMLTKSETEQLLSILPGATEQQNDDTKVNALIEVTKKDMQITAFHIKTDEKKIKYTVFYTISDSLYKTLEKEGEYYFQLIFPEKMQQVVGKKMSETIAGEKVREGYKQYEVNLTVPIEGASTSQLKALETYYDHYDLQVLNHKKEKVGTFQNIIQIVKEYGEKMNLQR</sequence>
<dbReference type="AlphaFoldDB" id="A0A1Y3MCF9"/>
<proteinExistence type="predicted"/>